<reference evidence="1 2" key="1">
    <citation type="submission" date="2014-04" db="EMBL/GenBank/DDBJ databases">
        <authorList>
            <consortium name="DOE Joint Genome Institute"/>
            <person name="Kuo A."/>
            <person name="Ruytinx J."/>
            <person name="Rineau F."/>
            <person name="Colpaert J."/>
            <person name="Kohler A."/>
            <person name="Nagy L.G."/>
            <person name="Floudas D."/>
            <person name="Copeland A."/>
            <person name="Barry K.W."/>
            <person name="Cichocki N."/>
            <person name="Veneault-Fourrey C."/>
            <person name="LaButti K."/>
            <person name="Lindquist E.A."/>
            <person name="Lipzen A."/>
            <person name="Lundell T."/>
            <person name="Morin E."/>
            <person name="Murat C."/>
            <person name="Sun H."/>
            <person name="Tunlid A."/>
            <person name="Henrissat B."/>
            <person name="Grigoriev I.V."/>
            <person name="Hibbett D.S."/>
            <person name="Martin F."/>
            <person name="Nordberg H.P."/>
            <person name="Cantor M.N."/>
            <person name="Hua S.X."/>
        </authorList>
    </citation>
    <scope>NUCLEOTIDE SEQUENCE [LARGE SCALE GENOMIC DNA]</scope>
    <source>
        <strain evidence="1 2">UH-Slu-Lm8-n1</strain>
    </source>
</reference>
<dbReference type="InParanoid" id="A0A0D0AQJ5"/>
<sequence length="276" mass="31781">MSPSPGCEKTETWVVWDEMGNIGTVELLTVELLMRKRLERWNGSYPNIGVVLMRKRGNTVMSPEAWTPVWRPRVTWQDYVHNQSTVAPPTHWHVRNYDTRIQATTVTVASSILTDVEIETDPSISYPTLEVFMAKLDDEEPGRRWSEIFLRPLRWMGVRTIDDMCIVSPESLSGFFNLSPIMVMDFYVHIVDALFALQARKSLSIYQLNRQAQVSEFSSHWQFATNSLHGVSRRWSLWSLEAPLSSTDRWVVKAREKDHGVGGKTQQYIPLSPGLR</sequence>
<proteinExistence type="predicted"/>
<dbReference type="HOGENOM" id="CLU_1008929_0_0_1"/>
<protein>
    <submittedName>
        <fullName evidence="1">Uncharacterized protein</fullName>
    </submittedName>
</protein>
<keyword evidence="2" id="KW-1185">Reference proteome</keyword>
<organism evidence="1 2">
    <name type="scientific">Suillus luteus UH-Slu-Lm8-n1</name>
    <dbReference type="NCBI Taxonomy" id="930992"/>
    <lineage>
        <taxon>Eukaryota</taxon>
        <taxon>Fungi</taxon>
        <taxon>Dikarya</taxon>
        <taxon>Basidiomycota</taxon>
        <taxon>Agaricomycotina</taxon>
        <taxon>Agaricomycetes</taxon>
        <taxon>Agaricomycetidae</taxon>
        <taxon>Boletales</taxon>
        <taxon>Suillineae</taxon>
        <taxon>Suillaceae</taxon>
        <taxon>Suillus</taxon>
    </lineage>
</organism>
<evidence type="ECO:0000313" key="1">
    <source>
        <dbReference type="EMBL" id="KIK40324.1"/>
    </source>
</evidence>
<dbReference type="Proteomes" id="UP000054485">
    <property type="component" value="Unassembled WGS sequence"/>
</dbReference>
<reference evidence="2" key="2">
    <citation type="submission" date="2015-01" db="EMBL/GenBank/DDBJ databases">
        <title>Evolutionary Origins and Diversification of the Mycorrhizal Mutualists.</title>
        <authorList>
            <consortium name="DOE Joint Genome Institute"/>
            <consortium name="Mycorrhizal Genomics Consortium"/>
            <person name="Kohler A."/>
            <person name="Kuo A."/>
            <person name="Nagy L.G."/>
            <person name="Floudas D."/>
            <person name="Copeland A."/>
            <person name="Barry K.W."/>
            <person name="Cichocki N."/>
            <person name="Veneault-Fourrey C."/>
            <person name="LaButti K."/>
            <person name="Lindquist E.A."/>
            <person name="Lipzen A."/>
            <person name="Lundell T."/>
            <person name="Morin E."/>
            <person name="Murat C."/>
            <person name="Riley R."/>
            <person name="Ohm R."/>
            <person name="Sun H."/>
            <person name="Tunlid A."/>
            <person name="Henrissat B."/>
            <person name="Grigoriev I.V."/>
            <person name="Hibbett D.S."/>
            <person name="Martin F."/>
        </authorList>
    </citation>
    <scope>NUCLEOTIDE SEQUENCE [LARGE SCALE GENOMIC DNA]</scope>
    <source>
        <strain evidence="2">UH-Slu-Lm8-n1</strain>
    </source>
</reference>
<name>A0A0D0AQJ5_9AGAM</name>
<gene>
    <name evidence="1" type="ORF">CY34DRAFT_107812</name>
</gene>
<dbReference type="EMBL" id="KN835306">
    <property type="protein sequence ID" value="KIK40324.1"/>
    <property type="molecule type" value="Genomic_DNA"/>
</dbReference>
<dbReference type="AlphaFoldDB" id="A0A0D0AQJ5"/>
<evidence type="ECO:0000313" key="2">
    <source>
        <dbReference type="Proteomes" id="UP000054485"/>
    </source>
</evidence>
<accession>A0A0D0AQJ5</accession>
<dbReference type="OrthoDB" id="2688790at2759"/>